<dbReference type="InterPro" id="IPR027417">
    <property type="entry name" value="P-loop_NTPase"/>
</dbReference>
<dbReference type="Proteomes" id="UP000268908">
    <property type="component" value="Unassembled WGS sequence"/>
</dbReference>
<sequence length="287" mass="33027">MTSNVKIIGLHIPKCAGTTLLDRVAQKLPPDQIYQTTSLIRNYHEGRDEITQIRKPGRLRFVFGHTIHEEMLKLLGPNIRAITGLREPTERFISDIKYQIRLRAKQGNSPLDIEQFISSTRNPMCWYLINRFPSLSGSGTPADRALRILKAFNYCYFTSNFEETSQAIFNVLEICPDPINSNVAPKDDLEIDLSKATLQWDIELYEKARAHFLSMDAHQALMAPKPEIVELASSPLDLQKLRSFLYAGTFGEYTSWRKLDEIILEKIELINEISSEIQFYMNKMKVK</sequence>
<proteinExistence type="predicted"/>
<comment type="caution">
    <text evidence="1">The sequence shown here is derived from an EMBL/GenBank/DDBJ whole genome shotgun (WGS) entry which is preliminary data.</text>
</comment>
<dbReference type="Gene3D" id="3.40.50.300">
    <property type="entry name" value="P-loop containing nucleotide triphosphate hydrolases"/>
    <property type="match status" value="1"/>
</dbReference>
<keyword evidence="2" id="KW-1185">Reference proteome</keyword>
<reference evidence="1 2" key="1">
    <citation type="submission" date="2018-10" db="EMBL/GenBank/DDBJ databases">
        <title>Genomic Encyclopedia of Type Strains, Phase IV (KMG-IV): sequencing the most valuable type-strain genomes for metagenomic binning, comparative biology and taxonomic classification.</title>
        <authorList>
            <person name="Goeker M."/>
        </authorList>
    </citation>
    <scope>NUCLEOTIDE SEQUENCE [LARGE SCALE GENOMIC DNA]</scope>
    <source>
        <strain evidence="1 2">DSM 26916</strain>
    </source>
</reference>
<name>A0A497XIA4_9PROT</name>
<evidence type="ECO:0000313" key="1">
    <source>
        <dbReference type="EMBL" id="RLJ67603.1"/>
    </source>
</evidence>
<accession>A0A497XIA4</accession>
<gene>
    <name evidence="1" type="ORF">DFR35_0150</name>
</gene>
<dbReference type="AlphaFoldDB" id="A0A497XIA4"/>
<dbReference type="SUPFAM" id="SSF52540">
    <property type="entry name" value="P-loop containing nucleoside triphosphate hydrolases"/>
    <property type="match status" value="1"/>
</dbReference>
<protein>
    <recommendedName>
        <fullName evidence="3">Sulfotransferase family protein</fullName>
    </recommendedName>
</protein>
<dbReference type="EMBL" id="RCCI01000004">
    <property type="protein sequence ID" value="RLJ67603.1"/>
    <property type="molecule type" value="Genomic_DNA"/>
</dbReference>
<organism evidence="1 2">
    <name type="scientific">Sulfurisoma sediminicola</name>
    <dbReference type="NCBI Taxonomy" id="1381557"/>
    <lineage>
        <taxon>Bacteria</taxon>
        <taxon>Pseudomonadati</taxon>
        <taxon>Pseudomonadota</taxon>
        <taxon>Betaproteobacteria</taxon>
        <taxon>Nitrosomonadales</taxon>
        <taxon>Sterolibacteriaceae</taxon>
        <taxon>Sulfurisoma</taxon>
    </lineage>
</organism>
<evidence type="ECO:0000313" key="2">
    <source>
        <dbReference type="Proteomes" id="UP000268908"/>
    </source>
</evidence>
<evidence type="ECO:0008006" key="3">
    <source>
        <dbReference type="Google" id="ProtNLM"/>
    </source>
</evidence>